<keyword evidence="3" id="KW-1185">Reference proteome</keyword>
<feature type="transmembrane region" description="Helical" evidence="1">
    <location>
        <begin position="228"/>
        <end position="248"/>
    </location>
</feature>
<dbReference type="Proteomes" id="UP001142055">
    <property type="component" value="Chromosome 1"/>
</dbReference>
<feature type="transmembrane region" description="Helical" evidence="1">
    <location>
        <begin position="171"/>
        <end position="191"/>
    </location>
</feature>
<evidence type="ECO:0000256" key="1">
    <source>
        <dbReference type="SAM" id="Phobius"/>
    </source>
</evidence>
<protein>
    <submittedName>
        <fullName evidence="2">Uncharacterized protein</fullName>
    </submittedName>
</protein>
<comment type="caution">
    <text evidence="2">The sequence shown here is derived from an EMBL/GenBank/DDBJ whole genome shotgun (WGS) entry which is preliminary data.</text>
</comment>
<dbReference type="AlphaFoldDB" id="A0A9Q0MGN3"/>
<sequence length="375" mass="43618">MYRYIERFCFEWNNQTLYPSGTNDASCHLVVGIYIGEIYWFNKTISTSATSDSESNSTSNTSIMQSFICSPQNDIYNFILRYLRCSISFAISQSNFGGHIVNGSWTGILSLFESKKADFVPHVLNCIGDRTEIIYYQTLVPNKDILSILSYSHYMFHESPFNIFKSFSIEIWIIILISFIIYGTLNFYQTLSLSIKSNTIRLLMNYFTFFGLLVGQGSVHLMETKRSTIFISPLILWIFCAWFLRAFFSNDITAALLSREKVPIDYFSQLTQNPNIRLVVLKKSSTYYALMEKYPQLEKQLELANFENISSVETFEKMIKGTHVMLTPREYGEELKSYYKQYNFHMSKEGHFSSLVTFPIRIDLEPTLRNRLAKL</sequence>
<feature type="transmembrane region" description="Helical" evidence="1">
    <location>
        <begin position="203"/>
        <end position="222"/>
    </location>
</feature>
<organism evidence="2 3">
    <name type="scientific">Blomia tropicalis</name>
    <name type="common">Mite</name>
    <dbReference type="NCBI Taxonomy" id="40697"/>
    <lineage>
        <taxon>Eukaryota</taxon>
        <taxon>Metazoa</taxon>
        <taxon>Ecdysozoa</taxon>
        <taxon>Arthropoda</taxon>
        <taxon>Chelicerata</taxon>
        <taxon>Arachnida</taxon>
        <taxon>Acari</taxon>
        <taxon>Acariformes</taxon>
        <taxon>Sarcoptiformes</taxon>
        <taxon>Astigmata</taxon>
        <taxon>Glycyphagoidea</taxon>
        <taxon>Echimyopodidae</taxon>
        <taxon>Blomia</taxon>
    </lineage>
</organism>
<name>A0A9Q0MGN3_BLOTA</name>
<dbReference type="SUPFAM" id="SSF53850">
    <property type="entry name" value="Periplasmic binding protein-like II"/>
    <property type="match status" value="1"/>
</dbReference>
<reference evidence="2" key="1">
    <citation type="submission" date="2022-12" db="EMBL/GenBank/DDBJ databases">
        <title>Genome assemblies of Blomia tropicalis.</title>
        <authorList>
            <person name="Cui Y."/>
        </authorList>
    </citation>
    <scope>NUCLEOTIDE SEQUENCE</scope>
    <source>
        <tissue evidence="2">Adult mites</tissue>
    </source>
</reference>
<keyword evidence="1" id="KW-0472">Membrane</keyword>
<dbReference type="EMBL" id="JAPWDV010000001">
    <property type="protein sequence ID" value="KAJ6223220.1"/>
    <property type="molecule type" value="Genomic_DNA"/>
</dbReference>
<keyword evidence="1" id="KW-1133">Transmembrane helix</keyword>
<evidence type="ECO:0000313" key="3">
    <source>
        <dbReference type="Proteomes" id="UP001142055"/>
    </source>
</evidence>
<accession>A0A9Q0MGN3</accession>
<gene>
    <name evidence="2" type="ORF">RDWZM_001765</name>
</gene>
<proteinExistence type="predicted"/>
<keyword evidence="1" id="KW-0812">Transmembrane</keyword>
<evidence type="ECO:0000313" key="2">
    <source>
        <dbReference type="EMBL" id="KAJ6223220.1"/>
    </source>
</evidence>